<protein>
    <recommendedName>
        <fullName evidence="11">Succinate dehydrogenase cytochrome B subunit, mitochondrial</fullName>
    </recommendedName>
</protein>
<dbReference type="InterPro" id="IPR014314">
    <property type="entry name" value="Succ_DH_cytb556"/>
</dbReference>
<keyword evidence="5 8" id="KW-1133">Transmembrane helix</keyword>
<dbReference type="GO" id="GO:0005739">
    <property type="term" value="C:mitochondrion"/>
    <property type="evidence" value="ECO:0007669"/>
    <property type="project" value="GOC"/>
</dbReference>
<dbReference type="Proteomes" id="UP000663846">
    <property type="component" value="Unassembled WGS sequence"/>
</dbReference>
<dbReference type="GO" id="GO:0006099">
    <property type="term" value="P:tricarboxylic acid cycle"/>
    <property type="evidence" value="ECO:0007669"/>
    <property type="project" value="InterPro"/>
</dbReference>
<keyword evidence="7 8" id="KW-0472">Membrane</keyword>
<dbReference type="PROSITE" id="PS01001">
    <property type="entry name" value="SDH_CYT_2"/>
    <property type="match status" value="1"/>
</dbReference>
<evidence type="ECO:0000256" key="8">
    <source>
        <dbReference type="SAM" id="Phobius"/>
    </source>
</evidence>
<keyword evidence="3 8" id="KW-0812">Transmembrane</keyword>
<dbReference type="GO" id="GO:0046872">
    <property type="term" value="F:metal ion binding"/>
    <property type="evidence" value="ECO:0007669"/>
    <property type="project" value="UniProtKB-KW"/>
</dbReference>
<gene>
    <name evidence="9" type="ORF">RDB_LOCUS122459</name>
</gene>
<dbReference type="CDD" id="cd03499">
    <property type="entry name" value="SQR_TypeC_SdhC"/>
    <property type="match status" value="1"/>
</dbReference>
<evidence type="ECO:0000256" key="6">
    <source>
        <dbReference type="ARBA" id="ARBA00023004"/>
    </source>
</evidence>
<dbReference type="Pfam" id="PF01127">
    <property type="entry name" value="Sdh_cyt"/>
    <property type="match status" value="1"/>
</dbReference>
<dbReference type="InterPro" id="IPR000701">
    <property type="entry name" value="SuccDH_FuR_B_TM-su"/>
</dbReference>
<keyword evidence="4" id="KW-0479">Metal-binding</keyword>
<comment type="subcellular location">
    <subcellularLocation>
        <location evidence="1">Membrane</location>
        <topology evidence="1">Multi-pass membrane protein</topology>
    </subcellularLocation>
</comment>
<keyword evidence="6" id="KW-0408">Iron</keyword>
<dbReference type="AlphaFoldDB" id="A0A8H2XYM3"/>
<feature type="transmembrane region" description="Helical" evidence="8">
    <location>
        <begin position="186"/>
        <end position="203"/>
    </location>
</feature>
<name>A0A8H2XYM3_9AGAM</name>
<evidence type="ECO:0000256" key="3">
    <source>
        <dbReference type="ARBA" id="ARBA00022692"/>
    </source>
</evidence>
<organism evidence="9 10">
    <name type="scientific">Rhizoctonia solani</name>
    <dbReference type="NCBI Taxonomy" id="456999"/>
    <lineage>
        <taxon>Eukaryota</taxon>
        <taxon>Fungi</taxon>
        <taxon>Dikarya</taxon>
        <taxon>Basidiomycota</taxon>
        <taxon>Agaricomycotina</taxon>
        <taxon>Agaricomycetes</taxon>
        <taxon>Cantharellales</taxon>
        <taxon>Ceratobasidiaceae</taxon>
        <taxon>Rhizoctonia</taxon>
    </lineage>
</organism>
<evidence type="ECO:0000256" key="7">
    <source>
        <dbReference type="ARBA" id="ARBA00023136"/>
    </source>
</evidence>
<dbReference type="GO" id="GO:0009055">
    <property type="term" value="F:electron transfer activity"/>
    <property type="evidence" value="ECO:0007669"/>
    <property type="project" value="InterPro"/>
</dbReference>
<dbReference type="PANTHER" id="PTHR10978:SF5">
    <property type="entry name" value="SUCCINATE DEHYDROGENASE CYTOCHROME B560 SUBUNIT, MITOCHONDRIAL"/>
    <property type="match status" value="1"/>
</dbReference>
<dbReference type="NCBIfam" id="TIGR02970">
    <property type="entry name" value="succ_dehyd_cytB"/>
    <property type="match status" value="1"/>
</dbReference>
<evidence type="ECO:0000313" key="10">
    <source>
        <dbReference type="Proteomes" id="UP000663846"/>
    </source>
</evidence>
<proteinExistence type="predicted"/>
<dbReference type="Gene3D" id="1.20.1300.10">
    <property type="entry name" value="Fumarate reductase/succinate dehydrogenase, transmembrane subunit"/>
    <property type="match status" value="1"/>
</dbReference>
<dbReference type="SUPFAM" id="SSF81343">
    <property type="entry name" value="Fumarate reductase respiratory complex transmembrane subunits"/>
    <property type="match status" value="1"/>
</dbReference>
<accession>A0A8H2XYM3</accession>
<evidence type="ECO:0000256" key="1">
    <source>
        <dbReference type="ARBA" id="ARBA00004141"/>
    </source>
</evidence>
<comment type="caution">
    <text evidence="9">The sequence shown here is derived from an EMBL/GenBank/DDBJ whole genome shotgun (WGS) entry which is preliminary data.</text>
</comment>
<sequence>MRESRARQSGLFRDPFPLLPTPLRRTYDMIASRIGLTAGRQNLLNSRLIASQSRATPLARQFIRSVQTESLPPSAATDILNAQRVRRPSSPHFTIYQPQITWLGSIANRATGALYVFALAYLAGPVVGIPVDTVHIVDLVTALPDWFKYTVKGALGMSFSYHSWNGIRHLLWDAGRLMTNTAVKRSGYAVIGLSLVTTVGLLSW</sequence>
<reference evidence="9" key="1">
    <citation type="submission" date="2021-01" db="EMBL/GenBank/DDBJ databases">
        <authorList>
            <person name="Kaushik A."/>
        </authorList>
    </citation>
    <scope>NUCLEOTIDE SEQUENCE</scope>
    <source>
        <strain evidence="9">AG1-1C</strain>
    </source>
</reference>
<evidence type="ECO:0000256" key="4">
    <source>
        <dbReference type="ARBA" id="ARBA00022723"/>
    </source>
</evidence>
<keyword evidence="2" id="KW-0349">Heme</keyword>
<dbReference type="InterPro" id="IPR018495">
    <property type="entry name" value="Succ_DH_cyt_bsu_CS"/>
</dbReference>
<evidence type="ECO:0000256" key="5">
    <source>
        <dbReference type="ARBA" id="ARBA00022989"/>
    </source>
</evidence>
<evidence type="ECO:0000313" key="9">
    <source>
        <dbReference type="EMBL" id="CAE6437175.1"/>
    </source>
</evidence>
<dbReference type="EMBL" id="CAJMWS010000354">
    <property type="protein sequence ID" value="CAE6437175.1"/>
    <property type="molecule type" value="Genomic_DNA"/>
</dbReference>
<dbReference type="InterPro" id="IPR034804">
    <property type="entry name" value="SQR/QFR_C/D"/>
</dbReference>
<evidence type="ECO:0008006" key="11">
    <source>
        <dbReference type="Google" id="ProtNLM"/>
    </source>
</evidence>
<dbReference type="GO" id="GO:0006121">
    <property type="term" value="P:mitochondrial electron transport, succinate to ubiquinone"/>
    <property type="evidence" value="ECO:0007669"/>
    <property type="project" value="TreeGrafter"/>
</dbReference>
<dbReference type="PANTHER" id="PTHR10978">
    <property type="entry name" value="SUCCINATE DEHYDROGENASE CYTOCHROME B560 SUBUNIT"/>
    <property type="match status" value="1"/>
</dbReference>
<dbReference type="GO" id="GO:0016020">
    <property type="term" value="C:membrane"/>
    <property type="evidence" value="ECO:0007669"/>
    <property type="project" value="UniProtKB-SubCell"/>
</dbReference>
<evidence type="ECO:0000256" key="2">
    <source>
        <dbReference type="ARBA" id="ARBA00022617"/>
    </source>
</evidence>